<dbReference type="InterPro" id="IPR019787">
    <property type="entry name" value="Znf_PHD-finger"/>
</dbReference>
<keyword evidence="3" id="KW-0862">Zinc</keyword>
<dbReference type="SMART" id="SM00717">
    <property type="entry name" value="SANT"/>
    <property type="match status" value="1"/>
</dbReference>
<feature type="domain" description="PHD-type" evidence="5">
    <location>
        <begin position="6"/>
        <end position="55"/>
    </location>
</feature>
<dbReference type="PANTHER" id="PTHR47863:SF5">
    <property type="entry name" value="HOMEODOMAIN-LIKE PROTEIN WITH RING_FYVE_PHD-TYPE ZINC FINGER DOMAIN-CONTAINING PROTEIN-RELATED"/>
    <property type="match status" value="1"/>
</dbReference>
<dbReference type="Proteomes" id="UP001630127">
    <property type="component" value="Unassembled WGS sequence"/>
</dbReference>
<dbReference type="EMBL" id="JBJUIK010000012">
    <property type="protein sequence ID" value="KAL3508932.1"/>
    <property type="molecule type" value="Genomic_DNA"/>
</dbReference>
<dbReference type="Gene3D" id="1.10.10.60">
    <property type="entry name" value="Homeodomain-like"/>
    <property type="match status" value="1"/>
</dbReference>
<sequence>MGWSEKDFCIKCDKGGKLLVCSDSRCPIAVHETCMGFPAKFDEMGKFYCPYCVYRQAVEESNQAREQALYRKKALSIFLDARMINGNGDRRTQETGISEGRESAQLLGIEKANTTHSWNDENRLDKVDIHSHPARLVEAPGCSRRVLLRNETDVSLLGNQNYVFCSKYGDISGPSDCNHRFVVVGHRTESGPIVACGNEYASSEEEETTKQFEIVEIGNKDQLQPQWKHDDVQPGGIVEDHLDDNNSSDSRVIEKQGIEHGFSAKTKYVGYDADTFEEYEGGIGGQEVMEKVQESPAFPASEPALQVHLKEKIAIQTSDSICPDSKSTLTGRHAKRNVETKDQCIEANCLRRSSRNSVSVPRADADQFEKVHVSSKSIKITKPAPEIPIILFPNARRKSLPWTDAEEEMLKEGVQKFLTTINKNIPWRKILEFGRHVFDGSRTPVDLKDKWRNMLPKYFWLRIKFGWKSFQLPNASQHINNRKITCFSKCARASLCAGWKILNLKATGIDCFLVLIA</sequence>
<dbReference type="InterPro" id="IPR013083">
    <property type="entry name" value="Znf_RING/FYVE/PHD"/>
</dbReference>
<dbReference type="InterPro" id="IPR011011">
    <property type="entry name" value="Znf_FYVE_PHD"/>
</dbReference>
<proteinExistence type="predicted"/>
<dbReference type="InterPro" id="IPR001005">
    <property type="entry name" value="SANT/Myb"/>
</dbReference>
<evidence type="ECO:0000313" key="7">
    <source>
        <dbReference type="EMBL" id="KAL3508932.1"/>
    </source>
</evidence>
<gene>
    <name evidence="7" type="ORF">ACH5RR_028333</name>
</gene>
<dbReference type="InterPro" id="IPR019786">
    <property type="entry name" value="Zinc_finger_PHD-type_CS"/>
</dbReference>
<dbReference type="PANTHER" id="PTHR47863">
    <property type="entry name" value="RING/FYVE/PHD ZINC FINGER SUPERFAMILY PROTEIN"/>
    <property type="match status" value="1"/>
</dbReference>
<dbReference type="PROSITE" id="PS50016">
    <property type="entry name" value="ZF_PHD_2"/>
    <property type="match status" value="1"/>
</dbReference>
<dbReference type="SMART" id="SM00249">
    <property type="entry name" value="PHD"/>
    <property type="match status" value="1"/>
</dbReference>
<dbReference type="GO" id="GO:0008270">
    <property type="term" value="F:zinc ion binding"/>
    <property type="evidence" value="ECO:0007669"/>
    <property type="project" value="UniProtKB-KW"/>
</dbReference>
<evidence type="ECO:0000313" key="8">
    <source>
        <dbReference type="Proteomes" id="UP001630127"/>
    </source>
</evidence>
<accession>A0ABD2YNG9</accession>
<dbReference type="InterPro" id="IPR001965">
    <property type="entry name" value="Znf_PHD"/>
</dbReference>
<dbReference type="InterPro" id="IPR009057">
    <property type="entry name" value="Homeodomain-like_sf"/>
</dbReference>
<feature type="domain" description="Myb-like" evidence="6">
    <location>
        <begin position="394"/>
        <end position="455"/>
    </location>
</feature>
<evidence type="ECO:0008006" key="9">
    <source>
        <dbReference type="Google" id="ProtNLM"/>
    </source>
</evidence>
<dbReference type="CDD" id="cd11660">
    <property type="entry name" value="SANT_TRF"/>
    <property type="match status" value="1"/>
</dbReference>
<keyword evidence="8" id="KW-1185">Reference proteome</keyword>
<evidence type="ECO:0000259" key="5">
    <source>
        <dbReference type="PROSITE" id="PS50016"/>
    </source>
</evidence>
<evidence type="ECO:0000256" key="3">
    <source>
        <dbReference type="ARBA" id="ARBA00022833"/>
    </source>
</evidence>
<dbReference type="Gene3D" id="3.30.40.10">
    <property type="entry name" value="Zinc/RING finger domain, C3HC4 (zinc finger)"/>
    <property type="match status" value="1"/>
</dbReference>
<organism evidence="7 8">
    <name type="scientific">Cinchona calisaya</name>
    <dbReference type="NCBI Taxonomy" id="153742"/>
    <lineage>
        <taxon>Eukaryota</taxon>
        <taxon>Viridiplantae</taxon>
        <taxon>Streptophyta</taxon>
        <taxon>Embryophyta</taxon>
        <taxon>Tracheophyta</taxon>
        <taxon>Spermatophyta</taxon>
        <taxon>Magnoliopsida</taxon>
        <taxon>eudicotyledons</taxon>
        <taxon>Gunneridae</taxon>
        <taxon>Pentapetalae</taxon>
        <taxon>asterids</taxon>
        <taxon>lamiids</taxon>
        <taxon>Gentianales</taxon>
        <taxon>Rubiaceae</taxon>
        <taxon>Cinchonoideae</taxon>
        <taxon>Cinchoneae</taxon>
        <taxon>Cinchona</taxon>
    </lineage>
</organism>
<name>A0ABD2YNG9_9GENT</name>
<dbReference type="SUPFAM" id="SSF46689">
    <property type="entry name" value="Homeodomain-like"/>
    <property type="match status" value="1"/>
</dbReference>
<dbReference type="SUPFAM" id="SSF57903">
    <property type="entry name" value="FYVE/PHD zinc finger"/>
    <property type="match status" value="1"/>
</dbReference>
<dbReference type="PROSITE" id="PS50090">
    <property type="entry name" value="MYB_LIKE"/>
    <property type="match status" value="1"/>
</dbReference>
<dbReference type="PROSITE" id="PS01359">
    <property type="entry name" value="ZF_PHD_1"/>
    <property type="match status" value="1"/>
</dbReference>
<evidence type="ECO:0000256" key="1">
    <source>
        <dbReference type="ARBA" id="ARBA00022723"/>
    </source>
</evidence>
<reference evidence="7 8" key="1">
    <citation type="submission" date="2024-11" db="EMBL/GenBank/DDBJ databases">
        <title>A near-complete genome assembly of Cinchona calisaya.</title>
        <authorList>
            <person name="Lian D.C."/>
            <person name="Zhao X.W."/>
            <person name="Wei L."/>
        </authorList>
    </citation>
    <scope>NUCLEOTIDE SEQUENCE [LARGE SCALE GENOMIC DNA]</scope>
    <source>
        <tissue evidence="7">Nenye</tissue>
    </source>
</reference>
<evidence type="ECO:0000259" key="6">
    <source>
        <dbReference type="PROSITE" id="PS50090"/>
    </source>
</evidence>
<comment type="caution">
    <text evidence="7">The sequence shown here is derived from an EMBL/GenBank/DDBJ whole genome shotgun (WGS) entry which is preliminary data.</text>
</comment>
<evidence type="ECO:0000256" key="4">
    <source>
        <dbReference type="PROSITE-ProRule" id="PRU00146"/>
    </source>
</evidence>
<protein>
    <recommendedName>
        <fullName evidence="9">Myb-like domain-containing protein</fullName>
    </recommendedName>
</protein>
<keyword evidence="1" id="KW-0479">Metal-binding</keyword>
<evidence type="ECO:0000256" key="2">
    <source>
        <dbReference type="ARBA" id="ARBA00022771"/>
    </source>
</evidence>
<dbReference type="AlphaFoldDB" id="A0ABD2YNG9"/>
<keyword evidence="2 4" id="KW-0863">Zinc-finger</keyword>